<evidence type="ECO:0000256" key="6">
    <source>
        <dbReference type="ARBA" id="ARBA00023136"/>
    </source>
</evidence>
<evidence type="ECO:0000256" key="3">
    <source>
        <dbReference type="ARBA" id="ARBA00022475"/>
    </source>
</evidence>
<dbReference type="RefSeq" id="WP_130181374.1">
    <property type="nucleotide sequence ID" value="NZ_CP035945.1"/>
</dbReference>
<name>A0A4P6LZL4_9FIRM</name>
<feature type="transmembrane region" description="Helical" evidence="7">
    <location>
        <begin position="107"/>
        <end position="128"/>
    </location>
</feature>
<organism evidence="9 10">
    <name type="scientific">Blautia producta</name>
    <dbReference type="NCBI Taxonomy" id="33035"/>
    <lineage>
        <taxon>Bacteria</taxon>
        <taxon>Bacillati</taxon>
        <taxon>Bacillota</taxon>
        <taxon>Clostridia</taxon>
        <taxon>Lachnospirales</taxon>
        <taxon>Lachnospiraceae</taxon>
        <taxon>Blautia</taxon>
    </lineage>
</organism>
<dbReference type="AlphaFoldDB" id="A0A4P6LZL4"/>
<dbReference type="SUPFAM" id="SSF161098">
    <property type="entry name" value="MetI-like"/>
    <property type="match status" value="1"/>
</dbReference>
<dbReference type="EMBL" id="CP035945">
    <property type="protein sequence ID" value="QBE97699.1"/>
    <property type="molecule type" value="Genomic_DNA"/>
</dbReference>
<feature type="transmembrane region" description="Helical" evidence="7">
    <location>
        <begin position="182"/>
        <end position="204"/>
    </location>
</feature>
<gene>
    <name evidence="9" type="primary">araQ_40</name>
    <name evidence="9" type="ORF">PMF13cell1_03262</name>
</gene>
<dbReference type="KEGG" id="bpro:PMF13cell1_03262"/>
<dbReference type="CDD" id="cd06261">
    <property type="entry name" value="TM_PBP2"/>
    <property type="match status" value="1"/>
</dbReference>
<dbReference type="Gene3D" id="1.10.3720.10">
    <property type="entry name" value="MetI-like"/>
    <property type="match status" value="1"/>
</dbReference>
<dbReference type="Proteomes" id="UP000289794">
    <property type="component" value="Chromosome"/>
</dbReference>
<dbReference type="InterPro" id="IPR000515">
    <property type="entry name" value="MetI-like"/>
</dbReference>
<evidence type="ECO:0000256" key="7">
    <source>
        <dbReference type="RuleBase" id="RU363032"/>
    </source>
</evidence>
<dbReference type="GO" id="GO:0055085">
    <property type="term" value="P:transmembrane transport"/>
    <property type="evidence" value="ECO:0007669"/>
    <property type="project" value="InterPro"/>
</dbReference>
<comment type="similarity">
    <text evidence="7">Belongs to the binding-protein-dependent transport system permease family.</text>
</comment>
<dbReference type="PANTHER" id="PTHR43744:SF2">
    <property type="entry name" value="ARABINOOLIGOSACCHARIDES TRANSPORT SYSTEM PERMEASE PROTEIN ARAQ"/>
    <property type="match status" value="1"/>
</dbReference>
<evidence type="ECO:0000256" key="4">
    <source>
        <dbReference type="ARBA" id="ARBA00022692"/>
    </source>
</evidence>
<dbReference type="GO" id="GO:0005886">
    <property type="term" value="C:plasma membrane"/>
    <property type="evidence" value="ECO:0007669"/>
    <property type="project" value="UniProtKB-SubCell"/>
</dbReference>
<dbReference type="PROSITE" id="PS50928">
    <property type="entry name" value="ABC_TM1"/>
    <property type="match status" value="1"/>
</dbReference>
<evidence type="ECO:0000259" key="8">
    <source>
        <dbReference type="PROSITE" id="PS50928"/>
    </source>
</evidence>
<keyword evidence="4 7" id="KW-0812">Transmembrane</keyword>
<dbReference type="PANTHER" id="PTHR43744">
    <property type="entry name" value="ABC TRANSPORTER PERMEASE PROTEIN MG189-RELATED-RELATED"/>
    <property type="match status" value="1"/>
</dbReference>
<keyword evidence="3" id="KW-1003">Cell membrane</keyword>
<keyword evidence="6 7" id="KW-0472">Membrane</keyword>
<keyword evidence="5 7" id="KW-1133">Transmembrane helix</keyword>
<evidence type="ECO:0000256" key="2">
    <source>
        <dbReference type="ARBA" id="ARBA00022448"/>
    </source>
</evidence>
<feature type="domain" description="ABC transmembrane type-1" evidence="8">
    <location>
        <begin position="72"/>
        <end position="261"/>
    </location>
</feature>
<evidence type="ECO:0000256" key="5">
    <source>
        <dbReference type="ARBA" id="ARBA00022989"/>
    </source>
</evidence>
<comment type="subcellular location">
    <subcellularLocation>
        <location evidence="1 7">Cell membrane</location>
        <topology evidence="1 7">Multi-pass membrane protein</topology>
    </subcellularLocation>
</comment>
<feature type="transmembrane region" description="Helical" evidence="7">
    <location>
        <begin position="242"/>
        <end position="261"/>
    </location>
</feature>
<reference evidence="9 10" key="1">
    <citation type="submission" date="2019-01" db="EMBL/GenBank/DDBJ databases">
        <title>PMF-metabolizing Aryl O-demethylase.</title>
        <authorList>
            <person name="Kim M."/>
        </authorList>
    </citation>
    <scope>NUCLEOTIDE SEQUENCE [LARGE SCALE GENOMIC DNA]</scope>
    <source>
        <strain evidence="9 10">PMF1</strain>
    </source>
</reference>
<accession>A0A4P6LZL4</accession>
<feature type="transmembrane region" description="Helical" evidence="7">
    <location>
        <begin position="140"/>
        <end position="161"/>
    </location>
</feature>
<dbReference type="InterPro" id="IPR035906">
    <property type="entry name" value="MetI-like_sf"/>
</dbReference>
<evidence type="ECO:0000313" key="9">
    <source>
        <dbReference type="EMBL" id="QBE97699.1"/>
    </source>
</evidence>
<sequence length="276" mass="30782">MTKKKINAAIMLIFILLSVIVLFPILCLVIGALKPSSEIIRSGLNARIDLDIMGFSNFKSLFTSGTEYFIWFKNSFLLTIVQTMLSLFVSASVAYGFAMYEFKMKKVWFSCMLLIMMIPMEIIMLPLYKEMITFQLIDKFAGVLLPFIAAPIPIFFFHQFLKGISPAFLDAARVDGCTEIGIFVKIILPLMAPAFASMGIYQGMVSWNNFLWPLIVLKSNSKMTLPIGLSTLMTPYGNNYDILLAGSVMAIIPVLILFLAFQKYFIAGMTAGGVKG</sequence>
<evidence type="ECO:0000313" key="10">
    <source>
        <dbReference type="Proteomes" id="UP000289794"/>
    </source>
</evidence>
<feature type="transmembrane region" description="Helical" evidence="7">
    <location>
        <begin position="76"/>
        <end position="100"/>
    </location>
</feature>
<evidence type="ECO:0000256" key="1">
    <source>
        <dbReference type="ARBA" id="ARBA00004651"/>
    </source>
</evidence>
<dbReference type="Pfam" id="PF00528">
    <property type="entry name" value="BPD_transp_1"/>
    <property type="match status" value="1"/>
</dbReference>
<feature type="transmembrane region" description="Helical" evidence="7">
    <location>
        <begin position="12"/>
        <end position="33"/>
    </location>
</feature>
<proteinExistence type="inferred from homology"/>
<keyword evidence="2 7" id="KW-0813">Transport</keyword>
<protein>
    <submittedName>
        <fullName evidence="9">L-arabinose transport system permease protein AraQ</fullName>
    </submittedName>
</protein>